<accession>A0ABS0ABP0</accession>
<dbReference type="EMBL" id="ARXR01000001">
    <property type="protein sequence ID" value="MBF5051536.1"/>
    <property type="molecule type" value="Genomic_DNA"/>
</dbReference>
<evidence type="ECO:0000313" key="5">
    <source>
        <dbReference type="Proteomes" id="UP000644441"/>
    </source>
</evidence>
<comment type="similarity">
    <text evidence="1">Belongs to the thioesterase PaaI family.</text>
</comment>
<comment type="caution">
    <text evidence="4">The sequence shown here is derived from an EMBL/GenBank/DDBJ whole genome shotgun (WGS) entry which is preliminary data.</text>
</comment>
<keyword evidence="2" id="KW-0378">Hydrolase</keyword>
<dbReference type="InterPro" id="IPR003736">
    <property type="entry name" value="PAAI_dom"/>
</dbReference>
<evidence type="ECO:0000256" key="2">
    <source>
        <dbReference type="ARBA" id="ARBA00022801"/>
    </source>
</evidence>
<name>A0ABS0ABP0_9GAMM</name>
<dbReference type="PANTHER" id="PTHR21660">
    <property type="entry name" value="THIOESTERASE SUPERFAMILY MEMBER-RELATED"/>
    <property type="match status" value="1"/>
</dbReference>
<dbReference type="Gene3D" id="3.10.129.10">
    <property type="entry name" value="Hotdog Thioesterase"/>
    <property type="match status" value="1"/>
</dbReference>
<dbReference type="CDD" id="cd03443">
    <property type="entry name" value="PaaI_thioesterase"/>
    <property type="match status" value="1"/>
</dbReference>
<dbReference type="InterPro" id="IPR029069">
    <property type="entry name" value="HotDog_dom_sf"/>
</dbReference>
<evidence type="ECO:0000259" key="3">
    <source>
        <dbReference type="Pfam" id="PF03061"/>
    </source>
</evidence>
<evidence type="ECO:0000256" key="1">
    <source>
        <dbReference type="ARBA" id="ARBA00008324"/>
    </source>
</evidence>
<dbReference type="Proteomes" id="UP000644441">
    <property type="component" value="Unassembled WGS sequence"/>
</dbReference>
<dbReference type="SUPFAM" id="SSF54637">
    <property type="entry name" value="Thioesterase/thiol ester dehydrase-isomerase"/>
    <property type="match status" value="1"/>
</dbReference>
<protein>
    <submittedName>
        <fullName evidence="4">Thioesterase superfamily protein</fullName>
    </submittedName>
</protein>
<proteinExistence type="inferred from homology"/>
<keyword evidence="5" id="KW-1185">Reference proteome</keyword>
<sequence>MPSRFEEVRDDVLSHPLHRACGLRLHKAADGESEVEIELNDFTLNPEGSLHGGMLYTFFDVACFFACLTLLEADKHPVSIETHTSVLRAAFKGDRVVIRARVDRLGRTLAAMRADALAVKPDGSEKLIATGSVTKSIITPGGA</sequence>
<dbReference type="GeneID" id="99765537"/>
<dbReference type="PANTHER" id="PTHR21660:SF1">
    <property type="entry name" value="ACYL-COENZYME A THIOESTERASE 13"/>
    <property type="match status" value="1"/>
</dbReference>
<dbReference type="InterPro" id="IPR006683">
    <property type="entry name" value="Thioestr_dom"/>
</dbReference>
<evidence type="ECO:0000313" key="4">
    <source>
        <dbReference type="EMBL" id="MBF5051536.1"/>
    </source>
</evidence>
<organism evidence="4 5">
    <name type="scientific">Alloalcanivorax venustensis ISO4</name>
    <dbReference type="NCBI Taxonomy" id="1177184"/>
    <lineage>
        <taxon>Bacteria</taxon>
        <taxon>Pseudomonadati</taxon>
        <taxon>Pseudomonadota</taxon>
        <taxon>Gammaproteobacteria</taxon>
        <taxon>Oceanospirillales</taxon>
        <taxon>Alcanivoracaceae</taxon>
        <taxon>Alloalcanivorax</taxon>
    </lineage>
</organism>
<dbReference type="RefSeq" id="WP_194854803.1">
    <property type="nucleotide sequence ID" value="NZ_ARXR01000001.1"/>
</dbReference>
<dbReference type="Pfam" id="PF03061">
    <property type="entry name" value="4HBT"/>
    <property type="match status" value="1"/>
</dbReference>
<gene>
    <name evidence="4" type="ORF">ISO4_00138</name>
</gene>
<feature type="domain" description="Thioesterase" evidence="3">
    <location>
        <begin position="48"/>
        <end position="116"/>
    </location>
</feature>
<dbReference type="NCBIfam" id="TIGR00369">
    <property type="entry name" value="unchar_dom_1"/>
    <property type="match status" value="1"/>
</dbReference>
<dbReference type="InterPro" id="IPR039298">
    <property type="entry name" value="ACOT13"/>
</dbReference>
<reference evidence="4 5" key="1">
    <citation type="submission" date="2012-09" db="EMBL/GenBank/DDBJ databases">
        <title>Genome Sequence of alkane-degrading Bacterium Alcanivorax venustensis ISO4.</title>
        <authorList>
            <person name="Lai Q."/>
            <person name="Shao Z."/>
        </authorList>
    </citation>
    <scope>NUCLEOTIDE SEQUENCE [LARGE SCALE GENOMIC DNA]</scope>
    <source>
        <strain evidence="4 5">ISO4</strain>
    </source>
</reference>